<evidence type="ECO:0000313" key="2">
    <source>
        <dbReference type="Proteomes" id="UP000502136"/>
    </source>
</evidence>
<evidence type="ECO:0000313" key="1">
    <source>
        <dbReference type="EMBL" id="QJC52785.1"/>
    </source>
</evidence>
<protein>
    <submittedName>
        <fullName evidence="1">Phage tail tube protein</fullName>
    </submittedName>
</protein>
<reference evidence="1 2" key="1">
    <citation type="submission" date="2020-04" db="EMBL/GenBank/DDBJ databases">
        <title>Novel Paenibacillus strain UniB2 isolated from commercial digestive syrup.</title>
        <authorList>
            <person name="Thorat V."/>
            <person name="Kirdat K."/>
            <person name="Tiwarekar B."/>
            <person name="Yadav A."/>
        </authorList>
    </citation>
    <scope>NUCLEOTIDE SEQUENCE [LARGE SCALE GENOMIC DNA]</scope>
    <source>
        <strain evidence="1 2">UniB2</strain>
    </source>
</reference>
<organism evidence="1 2">
    <name type="scientific">Paenibacillus albicereus</name>
    <dbReference type="NCBI Taxonomy" id="2726185"/>
    <lineage>
        <taxon>Bacteria</taxon>
        <taxon>Bacillati</taxon>
        <taxon>Bacillota</taxon>
        <taxon>Bacilli</taxon>
        <taxon>Bacillales</taxon>
        <taxon>Paenibacillaceae</taxon>
        <taxon>Paenibacillus</taxon>
    </lineage>
</organism>
<dbReference type="KEGG" id="palr:HGI30_15230"/>
<sequence>MPANFSGERIVSGTFGEAWLDGEYLAEVKGFQAKLEFNKEDVQLAGKMGTDSKFMGYKGNGSLRLHKVNSRLIRKLSDKIKLGQLPRVTILTALADPAAFGSERVTVKDASFNDLTLADWESGVKGEIEAPFTFTDWTINDSIDPKLGG</sequence>
<name>A0A6H2GZF4_9BACL</name>
<dbReference type="SUPFAM" id="SSF69279">
    <property type="entry name" value="Phage tail proteins"/>
    <property type="match status" value="1"/>
</dbReference>
<dbReference type="Proteomes" id="UP000502136">
    <property type="component" value="Chromosome"/>
</dbReference>
<dbReference type="EMBL" id="CP051428">
    <property type="protein sequence ID" value="QJC52785.1"/>
    <property type="molecule type" value="Genomic_DNA"/>
</dbReference>
<dbReference type="AlphaFoldDB" id="A0A6H2GZF4"/>
<dbReference type="Gene3D" id="2.30.110.40">
    <property type="entry name" value="Phage tail tube protein"/>
    <property type="match status" value="1"/>
</dbReference>
<keyword evidence="2" id="KW-1185">Reference proteome</keyword>
<dbReference type="InterPro" id="IPR018989">
    <property type="entry name" value="DUF2001"/>
</dbReference>
<dbReference type="InterPro" id="IPR038628">
    <property type="entry name" value="XkdM-like_sf"/>
</dbReference>
<dbReference type="RefSeq" id="WP_168908337.1">
    <property type="nucleotide sequence ID" value="NZ_CP051428.1"/>
</dbReference>
<gene>
    <name evidence="1" type="ORF">HGI30_15230</name>
</gene>
<accession>A0A6H2GZF4</accession>
<dbReference type="Pfam" id="PF09393">
    <property type="entry name" value="DUF2001"/>
    <property type="match status" value="1"/>
</dbReference>
<proteinExistence type="predicted"/>